<evidence type="ECO:0000313" key="3">
    <source>
        <dbReference type="Proteomes" id="UP000320244"/>
    </source>
</evidence>
<evidence type="ECO:0000256" key="1">
    <source>
        <dbReference type="SAM" id="SignalP"/>
    </source>
</evidence>
<feature type="chain" id="PRO_5022245160" evidence="1">
    <location>
        <begin position="28"/>
        <end position="236"/>
    </location>
</feature>
<sequence>MWSKVTAAVVALLVAGALSGAGGSAYAASMVKPAYPCTADTWRAGTKALNVTVATGERATIITPSPGDVYNYGSGRPTAGDIYMWYTDSSAFVQVGWYLGSASGLPTATQPRAFWGENTPGGEALHAGSTLSWDTVYSFQITNPLNGTNVFNIWFEGSIIAHTGYGHTLNAPGFNGEVDYQCTRMHALAAHGTEPLSTLQYRYGSWYYFDGSRYADPGFYSEIFGESATNLSYGGG</sequence>
<protein>
    <submittedName>
        <fullName evidence="2">Uncharacterized protein</fullName>
    </submittedName>
</protein>
<keyword evidence="1" id="KW-0732">Signal</keyword>
<dbReference type="RefSeq" id="WP_146321431.1">
    <property type="nucleotide sequence ID" value="NZ_VCQV01000086.1"/>
</dbReference>
<keyword evidence="3" id="KW-1185">Reference proteome</keyword>
<name>A0A563DPQ3_9MICO</name>
<dbReference type="AlphaFoldDB" id="A0A563DPQ3"/>
<accession>A0A563DPQ3</accession>
<dbReference type="EMBL" id="VCQV01000086">
    <property type="protein sequence ID" value="TWP32197.1"/>
    <property type="molecule type" value="Genomic_DNA"/>
</dbReference>
<proteinExistence type="predicted"/>
<gene>
    <name evidence="2" type="ORF">FGL98_24535</name>
</gene>
<evidence type="ECO:0000313" key="2">
    <source>
        <dbReference type="EMBL" id="TWP32197.1"/>
    </source>
</evidence>
<reference evidence="2 3" key="2">
    <citation type="submission" date="2019-08" db="EMBL/GenBank/DDBJ databases">
        <title>Jejuicoccus antrihumi gen. nov., sp. nov., a new member of the family Dermacoccaceae isolated from a cave.</title>
        <authorList>
            <person name="Schumann P."/>
            <person name="Kim I.S."/>
        </authorList>
    </citation>
    <scope>NUCLEOTIDE SEQUENCE [LARGE SCALE GENOMIC DNA]</scope>
    <source>
        <strain evidence="2 3">C5-26</strain>
    </source>
</reference>
<dbReference type="Proteomes" id="UP000320244">
    <property type="component" value="Unassembled WGS sequence"/>
</dbReference>
<feature type="signal peptide" evidence="1">
    <location>
        <begin position="1"/>
        <end position="27"/>
    </location>
</feature>
<organism evidence="2 3">
    <name type="scientific">Leekyejoonella antrihumi</name>
    <dbReference type="NCBI Taxonomy" id="1660198"/>
    <lineage>
        <taxon>Bacteria</taxon>
        <taxon>Bacillati</taxon>
        <taxon>Actinomycetota</taxon>
        <taxon>Actinomycetes</taxon>
        <taxon>Micrococcales</taxon>
        <taxon>Dermacoccaceae</taxon>
        <taxon>Leekyejoonella</taxon>
    </lineage>
</organism>
<comment type="caution">
    <text evidence="2">The sequence shown here is derived from an EMBL/GenBank/DDBJ whole genome shotgun (WGS) entry which is preliminary data.</text>
</comment>
<reference evidence="2 3" key="1">
    <citation type="submission" date="2019-05" db="EMBL/GenBank/DDBJ databases">
        <authorList>
            <person name="Lee S.D."/>
        </authorList>
    </citation>
    <scope>NUCLEOTIDE SEQUENCE [LARGE SCALE GENOMIC DNA]</scope>
    <source>
        <strain evidence="2 3">C5-26</strain>
    </source>
</reference>